<dbReference type="RefSeq" id="WP_094984141.1">
    <property type="nucleotide sequence ID" value="NZ_NHNI01000001.1"/>
</dbReference>
<organism evidence="1 2">
    <name type="scientific">Cellvibrio mixtus</name>
    <dbReference type="NCBI Taxonomy" id="39650"/>
    <lineage>
        <taxon>Bacteria</taxon>
        <taxon>Pseudomonadati</taxon>
        <taxon>Pseudomonadota</taxon>
        <taxon>Gammaproteobacteria</taxon>
        <taxon>Cellvibrionales</taxon>
        <taxon>Cellvibrionaceae</taxon>
        <taxon>Cellvibrio</taxon>
    </lineage>
</organism>
<protein>
    <submittedName>
        <fullName evidence="1">Uncharacterized protein</fullName>
    </submittedName>
</protein>
<name>A0A266Q9E2_9GAMM</name>
<reference evidence="2" key="1">
    <citation type="submission" date="2017-05" db="EMBL/GenBank/DDBJ databases">
        <authorList>
            <person name="Barney B.M."/>
        </authorList>
    </citation>
    <scope>NUCLEOTIDE SEQUENCE [LARGE SCALE GENOMIC DNA]</scope>
    <source>
        <strain evidence="2">PSBB022</strain>
    </source>
</reference>
<keyword evidence="2" id="KW-1185">Reference proteome</keyword>
<sequence>MNNPDVQALQENTLPLSGMDAQRNALRRQLEQQRQLLKRQWCPVDEQGVAVDRGHFPRSAAMRFLCGRKATTLLSQIVAWQFGRHYPGFAFWKDK</sequence>
<evidence type="ECO:0000313" key="2">
    <source>
        <dbReference type="Proteomes" id="UP000216101"/>
    </source>
</evidence>
<dbReference type="AlphaFoldDB" id="A0A266Q9E2"/>
<dbReference type="EMBL" id="NHNI01000001">
    <property type="protein sequence ID" value="OZY86488.1"/>
    <property type="molecule type" value="Genomic_DNA"/>
</dbReference>
<dbReference type="Proteomes" id="UP000216101">
    <property type="component" value="Unassembled WGS sequence"/>
</dbReference>
<proteinExistence type="predicted"/>
<evidence type="ECO:0000313" key="1">
    <source>
        <dbReference type="EMBL" id="OZY86488.1"/>
    </source>
</evidence>
<gene>
    <name evidence="1" type="ORF">CBP51_05540</name>
</gene>
<comment type="caution">
    <text evidence="1">The sequence shown here is derived from an EMBL/GenBank/DDBJ whole genome shotgun (WGS) entry which is preliminary data.</text>
</comment>
<accession>A0A266Q9E2</accession>